<evidence type="ECO:0000313" key="5">
    <source>
        <dbReference type="EMBL" id="SCU83839.1"/>
    </source>
</evidence>
<dbReference type="GO" id="GO:0005634">
    <property type="term" value="C:nucleus"/>
    <property type="evidence" value="ECO:0007669"/>
    <property type="project" value="TreeGrafter"/>
</dbReference>
<evidence type="ECO:0000256" key="3">
    <source>
        <dbReference type="SAM" id="MobiDB-lite"/>
    </source>
</evidence>
<dbReference type="Proteomes" id="UP000191024">
    <property type="component" value="Chromosome C"/>
</dbReference>
<dbReference type="AlphaFoldDB" id="A0A1G4J356"/>
<evidence type="ECO:0000259" key="4">
    <source>
        <dbReference type="Pfam" id="PF16561"/>
    </source>
</evidence>
<dbReference type="GO" id="GO:0019901">
    <property type="term" value="F:protein kinase binding"/>
    <property type="evidence" value="ECO:0007669"/>
    <property type="project" value="TreeGrafter"/>
</dbReference>
<dbReference type="Gene3D" id="2.60.40.10">
    <property type="entry name" value="Immunoglobulins"/>
    <property type="match status" value="1"/>
</dbReference>
<evidence type="ECO:0000256" key="1">
    <source>
        <dbReference type="ARBA" id="ARBA00010926"/>
    </source>
</evidence>
<dbReference type="InterPro" id="IPR050827">
    <property type="entry name" value="CRP1_MDG1_kinase"/>
</dbReference>
<dbReference type="OrthoDB" id="5873279at2759"/>
<dbReference type="InterPro" id="IPR013783">
    <property type="entry name" value="Ig-like_fold"/>
</dbReference>
<dbReference type="InterPro" id="IPR032640">
    <property type="entry name" value="AMPK1_CBM"/>
</dbReference>
<feature type="compositionally biased region" description="Basic and acidic residues" evidence="3">
    <location>
        <begin position="172"/>
        <end position="187"/>
    </location>
</feature>
<gene>
    <name evidence="5" type="ORF">LAMI_0C04940G</name>
</gene>
<dbReference type="GO" id="GO:0031588">
    <property type="term" value="C:nucleotide-activated protein kinase complex"/>
    <property type="evidence" value="ECO:0007669"/>
    <property type="project" value="TreeGrafter"/>
</dbReference>
<dbReference type="SUPFAM" id="SSF81296">
    <property type="entry name" value="E set domains"/>
    <property type="match status" value="1"/>
</dbReference>
<dbReference type="Pfam" id="PF16561">
    <property type="entry name" value="AMPK1_CBM"/>
    <property type="match status" value="1"/>
</dbReference>
<sequence>MSTQQLRIPGQAVAPYSPSDKIMITGNFDNWEHRRFVLTYDDEDDSFSVTLPLGKETIIFKFVINDTEWITLPYFETKTDDHGFLNNVWNPELDAIDVISPGDNENLDEITIGSRGGNPGATEAKASAGLAICERVDSQHAEHDYIQVSSQDELSSTEDVGLDHATSPYDLSSREGGNEIFDSRDGMSPRLAVRPSMLPSRSSSSLRLQSLVSVVKKVKTYWSG</sequence>
<dbReference type="EMBL" id="LT598466">
    <property type="protein sequence ID" value="SCU83839.1"/>
    <property type="molecule type" value="Genomic_DNA"/>
</dbReference>
<organism evidence="5 6">
    <name type="scientific">Lachancea mirantina</name>
    <dbReference type="NCBI Taxonomy" id="1230905"/>
    <lineage>
        <taxon>Eukaryota</taxon>
        <taxon>Fungi</taxon>
        <taxon>Dikarya</taxon>
        <taxon>Ascomycota</taxon>
        <taxon>Saccharomycotina</taxon>
        <taxon>Saccharomycetes</taxon>
        <taxon>Saccharomycetales</taxon>
        <taxon>Saccharomycetaceae</taxon>
        <taxon>Lachancea</taxon>
    </lineage>
</organism>
<evidence type="ECO:0000256" key="2">
    <source>
        <dbReference type="ARBA" id="ARBA00022553"/>
    </source>
</evidence>
<feature type="domain" description="AMP-activated protein kinase glycogen-binding" evidence="4">
    <location>
        <begin position="20"/>
        <end position="88"/>
    </location>
</feature>
<keyword evidence="2" id="KW-0597">Phosphoprotein</keyword>
<dbReference type="GO" id="GO:0005737">
    <property type="term" value="C:cytoplasm"/>
    <property type="evidence" value="ECO:0007669"/>
    <property type="project" value="TreeGrafter"/>
</dbReference>
<comment type="similarity">
    <text evidence="1">Belongs to the 5'-AMP-activated protein kinase beta subunit family.</text>
</comment>
<keyword evidence="6" id="KW-1185">Reference proteome</keyword>
<proteinExistence type="inferred from homology"/>
<reference evidence="6" key="1">
    <citation type="submission" date="2016-03" db="EMBL/GenBank/DDBJ databases">
        <authorList>
            <person name="Devillers H."/>
        </authorList>
    </citation>
    <scope>NUCLEOTIDE SEQUENCE [LARGE SCALE GENOMIC DNA]</scope>
</reference>
<dbReference type="CDD" id="cd02859">
    <property type="entry name" value="E_set_AMPKbeta_like_N"/>
    <property type="match status" value="1"/>
</dbReference>
<name>A0A1G4J356_9SACH</name>
<feature type="region of interest" description="Disordered" evidence="3">
    <location>
        <begin position="150"/>
        <end position="188"/>
    </location>
</feature>
<dbReference type="STRING" id="1230905.A0A1G4J356"/>
<protein>
    <submittedName>
        <fullName evidence="5">LAMI_0C04940g1_1</fullName>
    </submittedName>
</protein>
<dbReference type="PANTHER" id="PTHR10343">
    <property type="entry name" value="5'-AMP-ACTIVATED PROTEIN KINASE , BETA SUBUNIT"/>
    <property type="match status" value="1"/>
</dbReference>
<dbReference type="GO" id="GO:0007165">
    <property type="term" value="P:signal transduction"/>
    <property type="evidence" value="ECO:0007669"/>
    <property type="project" value="TreeGrafter"/>
</dbReference>
<accession>A0A1G4J356</accession>
<dbReference type="InterPro" id="IPR014756">
    <property type="entry name" value="Ig_E-set"/>
</dbReference>
<dbReference type="PANTHER" id="PTHR10343:SF84">
    <property type="entry name" value="5'-AMP-ACTIVATED PROTEIN KINASE SUBUNIT BETA-1"/>
    <property type="match status" value="1"/>
</dbReference>
<evidence type="ECO:0000313" key="6">
    <source>
        <dbReference type="Proteomes" id="UP000191024"/>
    </source>
</evidence>